<feature type="transmembrane region" description="Helical" evidence="1">
    <location>
        <begin position="12"/>
        <end position="42"/>
    </location>
</feature>
<gene>
    <name evidence="2" type="ORF">A3J48_00085</name>
</gene>
<accession>A0A1F5P985</accession>
<evidence type="ECO:0000256" key="1">
    <source>
        <dbReference type="SAM" id="Phobius"/>
    </source>
</evidence>
<feature type="transmembrane region" description="Helical" evidence="1">
    <location>
        <begin position="78"/>
        <end position="95"/>
    </location>
</feature>
<organism evidence="2 3">
    <name type="scientific">Candidatus Doudnabacteria bacterium RIFCSPHIGHO2_02_FULL_46_11</name>
    <dbReference type="NCBI Taxonomy" id="1817832"/>
    <lineage>
        <taxon>Bacteria</taxon>
        <taxon>Candidatus Doudnaibacteriota</taxon>
    </lineage>
</organism>
<dbReference type="AlphaFoldDB" id="A0A1F5P985"/>
<protein>
    <submittedName>
        <fullName evidence="2">Uncharacterized protein</fullName>
    </submittedName>
</protein>
<proteinExistence type="predicted"/>
<keyword evidence="1" id="KW-0812">Transmembrane</keyword>
<keyword evidence="1" id="KW-1133">Transmembrane helix</keyword>
<dbReference type="EMBL" id="MFES01000002">
    <property type="protein sequence ID" value="OGE86509.1"/>
    <property type="molecule type" value="Genomic_DNA"/>
</dbReference>
<evidence type="ECO:0000313" key="2">
    <source>
        <dbReference type="EMBL" id="OGE86509.1"/>
    </source>
</evidence>
<keyword evidence="1" id="KW-0472">Membrane</keyword>
<feature type="transmembrane region" description="Helical" evidence="1">
    <location>
        <begin position="102"/>
        <end position="122"/>
    </location>
</feature>
<evidence type="ECO:0000313" key="3">
    <source>
        <dbReference type="Proteomes" id="UP000176786"/>
    </source>
</evidence>
<sequence>MNPKPFTLFSLVIFLFPLAISFIWKFYALSAVLIFVLIISYLYHSSENKNLEKLDVAGAWLLMFTNTILIVVGRFTFPYFYLAVLSAIIALYFYFTQNKSKYAHGWWHVLSSLVTLFALLTYQTT</sequence>
<dbReference type="Proteomes" id="UP000176786">
    <property type="component" value="Unassembled WGS sequence"/>
</dbReference>
<dbReference type="STRING" id="1817832.A3J48_00085"/>
<reference evidence="2 3" key="1">
    <citation type="journal article" date="2016" name="Nat. Commun.">
        <title>Thousands of microbial genomes shed light on interconnected biogeochemical processes in an aquifer system.</title>
        <authorList>
            <person name="Anantharaman K."/>
            <person name="Brown C.T."/>
            <person name="Hug L.A."/>
            <person name="Sharon I."/>
            <person name="Castelle C.J."/>
            <person name="Probst A.J."/>
            <person name="Thomas B.C."/>
            <person name="Singh A."/>
            <person name="Wilkins M.J."/>
            <person name="Karaoz U."/>
            <person name="Brodie E.L."/>
            <person name="Williams K.H."/>
            <person name="Hubbard S.S."/>
            <person name="Banfield J.F."/>
        </authorList>
    </citation>
    <scope>NUCLEOTIDE SEQUENCE [LARGE SCALE GENOMIC DNA]</scope>
</reference>
<name>A0A1F5P985_9BACT</name>
<comment type="caution">
    <text evidence="2">The sequence shown here is derived from an EMBL/GenBank/DDBJ whole genome shotgun (WGS) entry which is preliminary data.</text>
</comment>
<feature type="transmembrane region" description="Helical" evidence="1">
    <location>
        <begin position="54"/>
        <end position="72"/>
    </location>
</feature>